<name>A0A2H5QTC1_CITUN</name>
<gene>
    <name evidence="1" type="ORF">CUMW_257260</name>
</gene>
<organism evidence="1 2">
    <name type="scientific">Citrus unshiu</name>
    <name type="common">Satsuma mandarin</name>
    <name type="synonym">Citrus nobilis var. unshiu</name>
    <dbReference type="NCBI Taxonomy" id="55188"/>
    <lineage>
        <taxon>Eukaryota</taxon>
        <taxon>Viridiplantae</taxon>
        <taxon>Streptophyta</taxon>
        <taxon>Embryophyta</taxon>
        <taxon>Tracheophyta</taxon>
        <taxon>Spermatophyta</taxon>
        <taxon>Magnoliopsida</taxon>
        <taxon>eudicotyledons</taxon>
        <taxon>Gunneridae</taxon>
        <taxon>Pentapetalae</taxon>
        <taxon>rosids</taxon>
        <taxon>malvids</taxon>
        <taxon>Sapindales</taxon>
        <taxon>Rutaceae</taxon>
        <taxon>Aurantioideae</taxon>
        <taxon>Citrus</taxon>
    </lineage>
</organism>
<accession>A0A2H5QTC1</accession>
<dbReference type="EMBL" id="BDQV01000717">
    <property type="protein sequence ID" value="GAY67535.1"/>
    <property type="molecule type" value="Genomic_DNA"/>
</dbReference>
<evidence type="ECO:0000313" key="1">
    <source>
        <dbReference type="EMBL" id="GAY67535.1"/>
    </source>
</evidence>
<evidence type="ECO:0000313" key="2">
    <source>
        <dbReference type="Proteomes" id="UP000236630"/>
    </source>
</evidence>
<sequence length="65" mass="7153">MVGSNLVEGFDESSVVCGITRDKVMNMEEMNGEINDDGLVGDFRRMNFLDGKILHGFGAHGVDFE</sequence>
<proteinExistence type="predicted"/>
<protein>
    <submittedName>
        <fullName evidence="1">Uncharacterized protein</fullName>
    </submittedName>
</protein>
<keyword evidence="2" id="KW-1185">Reference proteome</keyword>
<reference evidence="1 2" key="1">
    <citation type="journal article" date="2017" name="Front. Genet.">
        <title>Draft sequencing of the heterozygous diploid genome of Satsuma (Citrus unshiu Marc.) using a hybrid assembly approach.</title>
        <authorList>
            <person name="Shimizu T."/>
            <person name="Tanizawa Y."/>
            <person name="Mochizuki T."/>
            <person name="Nagasaki H."/>
            <person name="Yoshioka T."/>
            <person name="Toyoda A."/>
            <person name="Fujiyama A."/>
            <person name="Kaminuma E."/>
            <person name="Nakamura Y."/>
        </authorList>
    </citation>
    <scope>NUCLEOTIDE SEQUENCE [LARGE SCALE GENOMIC DNA]</scope>
    <source>
        <strain evidence="2">cv. Miyagawa wase</strain>
    </source>
</reference>
<dbReference type="Proteomes" id="UP000236630">
    <property type="component" value="Unassembled WGS sequence"/>
</dbReference>
<dbReference type="AlphaFoldDB" id="A0A2H5QTC1"/>
<comment type="caution">
    <text evidence="1">The sequence shown here is derived from an EMBL/GenBank/DDBJ whole genome shotgun (WGS) entry which is preliminary data.</text>
</comment>